<feature type="compositionally biased region" description="Low complexity" evidence="7">
    <location>
        <begin position="582"/>
        <end position="595"/>
    </location>
</feature>
<dbReference type="RefSeq" id="WP_344685056.1">
    <property type="nucleotide sequence ID" value="NZ_BAAAVT010000003.1"/>
</dbReference>
<dbReference type="InterPro" id="IPR036640">
    <property type="entry name" value="ABC1_TM_sf"/>
</dbReference>
<evidence type="ECO:0000256" key="5">
    <source>
        <dbReference type="ARBA" id="ARBA00022989"/>
    </source>
</evidence>
<name>A0ABP6LSE2_9MICC</name>
<feature type="region of interest" description="Disordered" evidence="7">
    <location>
        <begin position="332"/>
        <end position="368"/>
    </location>
</feature>
<dbReference type="PANTHER" id="PTHR24221">
    <property type="entry name" value="ATP-BINDING CASSETTE SUB-FAMILY B"/>
    <property type="match status" value="1"/>
</dbReference>
<dbReference type="SMART" id="SM00382">
    <property type="entry name" value="AAA"/>
    <property type="match status" value="1"/>
</dbReference>
<gene>
    <name evidence="11" type="ORF">GCM10010529_05860</name>
</gene>
<dbReference type="InterPro" id="IPR027417">
    <property type="entry name" value="P-loop_NTPase"/>
</dbReference>
<accession>A0ABP6LSE2</accession>
<dbReference type="SUPFAM" id="SSF52540">
    <property type="entry name" value="P-loop containing nucleoside triphosphate hydrolases"/>
    <property type="match status" value="1"/>
</dbReference>
<evidence type="ECO:0000259" key="9">
    <source>
        <dbReference type="PROSITE" id="PS50893"/>
    </source>
</evidence>
<keyword evidence="5 8" id="KW-1133">Transmembrane helix</keyword>
<dbReference type="InterPro" id="IPR003439">
    <property type="entry name" value="ABC_transporter-like_ATP-bd"/>
</dbReference>
<evidence type="ECO:0000256" key="8">
    <source>
        <dbReference type="SAM" id="Phobius"/>
    </source>
</evidence>
<feature type="domain" description="ABC transporter" evidence="9">
    <location>
        <begin position="369"/>
        <end position="595"/>
    </location>
</feature>
<keyword evidence="2 8" id="KW-0812">Transmembrane</keyword>
<feature type="compositionally biased region" description="Low complexity" evidence="7">
    <location>
        <begin position="353"/>
        <end position="368"/>
    </location>
</feature>
<dbReference type="EMBL" id="BAAAVT010000003">
    <property type="protein sequence ID" value="GAA3054642.1"/>
    <property type="molecule type" value="Genomic_DNA"/>
</dbReference>
<feature type="transmembrane region" description="Helical" evidence="8">
    <location>
        <begin position="21"/>
        <end position="47"/>
    </location>
</feature>
<evidence type="ECO:0000256" key="7">
    <source>
        <dbReference type="SAM" id="MobiDB-lite"/>
    </source>
</evidence>
<dbReference type="Gene3D" id="1.20.1560.10">
    <property type="entry name" value="ABC transporter type 1, transmembrane domain"/>
    <property type="match status" value="1"/>
</dbReference>
<keyword evidence="4 11" id="KW-0067">ATP-binding</keyword>
<dbReference type="Pfam" id="PF00664">
    <property type="entry name" value="ABC_membrane"/>
    <property type="match status" value="1"/>
</dbReference>
<evidence type="ECO:0000259" key="10">
    <source>
        <dbReference type="PROSITE" id="PS50929"/>
    </source>
</evidence>
<evidence type="ECO:0000256" key="3">
    <source>
        <dbReference type="ARBA" id="ARBA00022741"/>
    </source>
</evidence>
<dbReference type="CDD" id="cd03228">
    <property type="entry name" value="ABCC_MRP_Like"/>
    <property type="match status" value="1"/>
</dbReference>
<feature type="transmembrane region" description="Helical" evidence="8">
    <location>
        <begin position="53"/>
        <end position="71"/>
    </location>
</feature>
<comment type="caution">
    <text evidence="11">The sequence shown here is derived from an EMBL/GenBank/DDBJ whole genome shotgun (WGS) entry which is preliminary data.</text>
</comment>
<reference evidence="12" key="1">
    <citation type="journal article" date="2019" name="Int. J. Syst. Evol. Microbiol.">
        <title>The Global Catalogue of Microorganisms (GCM) 10K type strain sequencing project: providing services to taxonomists for standard genome sequencing and annotation.</title>
        <authorList>
            <consortium name="The Broad Institute Genomics Platform"/>
            <consortium name="The Broad Institute Genome Sequencing Center for Infectious Disease"/>
            <person name="Wu L."/>
            <person name="Ma J."/>
        </authorList>
    </citation>
    <scope>NUCLEOTIDE SEQUENCE [LARGE SCALE GENOMIC DNA]</scope>
    <source>
        <strain evidence="12">JCM 14309</strain>
    </source>
</reference>
<dbReference type="GO" id="GO:0005524">
    <property type="term" value="F:ATP binding"/>
    <property type="evidence" value="ECO:0007669"/>
    <property type="project" value="UniProtKB-KW"/>
</dbReference>
<evidence type="ECO:0000313" key="11">
    <source>
        <dbReference type="EMBL" id="GAA3054642.1"/>
    </source>
</evidence>
<protein>
    <submittedName>
        <fullName evidence="11">ABC transporter ATP-binding protein</fullName>
    </submittedName>
</protein>
<dbReference type="Gene3D" id="3.40.50.300">
    <property type="entry name" value="P-loop containing nucleotide triphosphate hydrolases"/>
    <property type="match status" value="1"/>
</dbReference>
<dbReference type="PROSITE" id="PS50929">
    <property type="entry name" value="ABC_TM1F"/>
    <property type="match status" value="1"/>
</dbReference>
<feature type="region of interest" description="Disordered" evidence="7">
    <location>
        <begin position="573"/>
        <end position="595"/>
    </location>
</feature>
<keyword evidence="3" id="KW-0547">Nucleotide-binding</keyword>
<dbReference type="Pfam" id="PF00005">
    <property type="entry name" value="ABC_tran"/>
    <property type="match status" value="1"/>
</dbReference>
<evidence type="ECO:0000256" key="4">
    <source>
        <dbReference type="ARBA" id="ARBA00022840"/>
    </source>
</evidence>
<organism evidence="11 12">
    <name type="scientific">Nesterenkonia aethiopica</name>
    <dbReference type="NCBI Taxonomy" id="269144"/>
    <lineage>
        <taxon>Bacteria</taxon>
        <taxon>Bacillati</taxon>
        <taxon>Actinomycetota</taxon>
        <taxon>Actinomycetes</taxon>
        <taxon>Micrococcales</taxon>
        <taxon>Micrococcaceae</taxon>
        <taxon>Nesterenkonia</taxon>
    </lineage>
</organism>
<feature type="domain" description="ABC transmembrane type-1" evidence="10">
    <location>
        <begin position="21"/>
        <end position="310"/>
    </location>
</feature>
<dbReference type="Proteomes" id="UP001500236">
    <property type="component" value="Unassembled WGS sequence"/>
</dbReference>
<evidence type="ECO:0000256" key="6">
    <source>
        <dbReference type="ARBA" id="ARBA00023136"/>
    </source>
</evidence>
<feature type="transmembrane region" description="Helical" evidence="8">
    <location>
        <begin position="139"/>
        <end position="169"/>
    </location>
</feature>
<dbReference type="PANTHER" id="PTHR24221:SF590">
    <property type="entry name" value="COMPONENT LINKED WITH THE ASSEMBLY OF CYTOCHROME' TRANSPORT TRANSMEMBRANE ATP-BINDING PROTEIN ABC TRANSPORTER CYDD-RELATED"/>
    <property type="match status" value="1"/>
</dbReference>
<keyword evidence="6 8" id="KW-0472">Membrane</keyword>
<dbReference type="InterPro" id="IPR011527">
    <property type="entry name" value="ABC1_TM_dom"/>
</dbReference>
<dbReference type="InterPro" id="IPR003593">
    <property type="entry name" value="AAA+_ATPase"/>
</dbReference>
<keyword evidence="12" id="KW-1185">Reference proteome</keyword>
<evidence type="ECO:0000256" key="2">
    <source>
        <dbReference type="ARBA" id="ARBA00022692"/>
    </source>
</evidence>
<comment type="subcellular location">
    <subcellularLocation>
        <location evidence="1">Cell membrane</location>
        <topology evidence="1">Multi-pass membrane protein</topology>
    </subcellularLocation>
</comment>
<dbReference type="PROSITE" id="PS50893">
    <property type="entry name" value="ABC_TRANSPORTER_2"/>
    <property type="match status" value="1"/>
</dbReference>
<evidence type="ECO:0000313" key="12">
    <source>
        <dbReference type="Proteomes" id="UP001500236"/>
    </source>
</evidence>
<evidence type="ECO:0000256" key="1">
    <source>
        <dbReference type="ARBA" id="ARBA00004651"/>
    </source>
</evidence>
<sequence>MMIVPELTRLARGHPRGLSRLTAALVGVSLTYVAQAVALAGALTAAVQARPGLGAMCLAVLAAAAVARLLLRQLQQHLVSALGTTIRQQMRARVLRRILAPERLHDVRSRAGSARLTAVDAVEGVDTYLTRYLPHVAQVALLCPLLVLAMAALSPAVAGALGVFVVAAVGAPRAFNRWMAHRSHERWESYDELSADVQESLQGMRTLQLLGAVPGRRRALSARSARLHRETVRTMRASLGETGILDLMIQAGTATAAALTILTAAGVEPQGVLATPLAAVAEEPLRIFAMLMLASETFRPIRDVSQQWHAGFLGLSAVSALREHGAFAAAGTAQGDVSGTDAEPPTGTAAVDGPAGAPTARPGPTPGALRLKDVHHQYPQTVAPVLCGADAVIEPGRITVISGASGAGKSTVFDIILGLLRPTSGTVTLAGRRPRPEEIAVVSQNPSLFSGTLRENLRLAAPDGVDEATLLAACHDAGLGGLLRVLPEGLSTPITEGGTSLSRGQAQRVAIARAYLADRPMILMDEPTSALDEDTAGAVLSRLRERAAGRIVLIISHREDVAQVADDHRILENGRLRPGRAPTPAAAAAPQEEDA</sequence>
<proteinExistence type="predicted"/>
<dbReference type="SUPFAM" id="SSF90123">
    <property type="entry name" value="ABC transporter transmembrane region"/>
    <property type="match status" value="1"/>
</dbReference>
<dbReference type="InterPro" id="IPR039421">
    <property type="entry name" value="Type_1_exporter"/>
</dbReference>